<sequence length="159" mass="18373">MNVYSLIPEDMYKTLTQKTNLNGFIRSLFGKIENIETYELLLDEAHKVRQGFIELQPTMIKGISENLISTLPLLFIKDNASRSGASYLRWRNISNSKNGEFAWRSIILDPNQPESLKASLVQAEKERITLNMQMAIIAHIIRQLTECKDKLNQIEQYVK</sequence>
<evidence type="ECO:0000313" key="4">
    <source>
        <dbReference type="Proteomes" id="UP000509790"/>
    </source>
</evidence>
<proteinExistence type="predicted"/>
<dbReference type="GeneID" id="66619428"/>
<evidence type="ECO:0000313" key="3">
    <source>
        <dbReference type="EMBL" id="WGE10934.1"/>
    </source>
</evidence>
<name>A0A084EF35_GLAPU</name>
<dbReference type="EMBL" id="CP121769">
    <property type="protein sequence ID" value="WGE10934.1"/>
    <property type="molecule type" value="Genomic_DNA"/>
</dbReference>
<accession>A0A084EF35</accession>
<dbReference type="Proteomes" id="UP001222296">
    <property type="component" value="Chromosome"/>
</dbReference>
<reference evidence="1 4" key="1">
    <citation type="submission" date="2019-06" db="EMBL/GenBank/DDBJ databases">
        <title>Complete genome sequence of Haemophilus parasuis HPS412.</title>
        <authorList>
            <person name="Yang S."/>
            <person name="Huang C."/>
        </authorList>
    </citation>
    <scope>NUCLEOTIDE SEQUENCE [LARGE SCALE GENOMIC DNA]</scope>
    <source>
        <strain evidence="1 4">HPS412</strain>
    </source>
</reference>
<dbReference type="Proteomes" id="UP000509790">
    <property type="component" value="Chromosome"/>
</dbReference>
<dbReference type="EMBL" id="CP071491">
    <property type="protein sequence ID" value="QSX16224.1"/>
    <property type="molecule type" value="Genomic_DNA"/>
</dbReference>
<dbReference type="Pfam" id="PF11358">
    <property type="entry name" value="DUF3158"/>
    <property type="match status" value="1"/>
</dbReference>
<dbReference type="OrthoDB" id="5681777at2"/>
<organism evidence="3 5">
    <name type="scientific">Glaesserella parasuis</name>
    <name type="common">Haemophilus parasuis</name>
    <dbReference type="NCBI Taxonomy" id="738"/>
    <lineage>
        <taxon>Bacteria</taxon>
        <taxon>Pseudomonadati</taxon>
        <taxon>Pseudomonadota</taxon>
        <taxon>Gammaproteobacteria</taxon>
        <taxon>Pasteurellales</taxon>
        <taxon>Pasteurellaceae</taxon>
        <taxon>Glaesserella</taxon>
    </lineage>
</organism>
<protein>
    <submittedName>
        <fullName evidence="3">DUF3158 family protein</fullName>
    </submittedName>
</protein>
<gene>
    <name evidence="1" type="ORF">FLK62_05330</name>
    <name evidence="2" type="ORF">J1G54_07465</name>
    <name evidence="3" type="ORF">QBL01_05000</name>
</gene>
<dbReference type="Proteomes" id="UP000662736">
    <property type="component" value="Chromosome"/>
</dbReference>
<dbReference type="InterPro" id="IPR021502">
    <property type="entry name" value="DUF3158"/>
</dbReference>
<dbReference type="EMBL" id="CP041334">
    <property type="protein sequence ID" value="QKY72727.1"/>
    <property type="molecule type" value="Genomic_DNA"/>
</dbReference>
<evidence type="ECO:0000313" key="5">
    <source>
        <dbReference type="Proteomes" id="UP001222296"/>
    </source>
</evidence>
<reference evidence="3" key="3">
    <citation type="submission" date="2023-04" db="EMBL/GenBank/DDBJ databases">
        <title>Molecular characterization of the Integrative and Conjugative elements harboring multidrug-resistance gene from Glaesserella (Haemophilus) parasuis.</title>
        <authorList>
            <person name="Che Y."/>
            <person name="Zhou L."/>
        </authorList>
    </citation>
    <scope>NUCLEOTIDE SEQUENCE</scope>
    <source>
        <strain evidence="3">Z44</strain>
    </source>
</reference>
<dbReference type="AlphaFoldDB" id="A0A084EF35"/>
<dbReference type="RefSeq" id="WP_021112594.1">
    <property type="nucleotide sequence ID" value="NZ_CP041334.1"/>
</dbReference>
<evidence type="ECO:0000313" key="1">
    <source>
        <dbReference type="EMBL" id="QKY72727.1"/>
    </source>
</evidence>
<reference evidence="2" key="2">
    <citation type="submission" date="2021-03" db="EMBL/GenBank/DDBJ databases">
        <title>Characterization of a novel Integrative Conjugative Element in Glaesserella parasuis.</title>
        <authorList>
            <person name="Hu G."/>
            <person name="Sun H."/>
        </authorList>
    </citation>
    <scope>NUCLEOTIDE SEQUENCE</scope>
    <source>
        <strain evidence="2">GHP1807</strain>
    </source>
</reference>
<evidence type="ECO:0000313" key="2">
    <source>
        <dbReference type="EMBL" id="QSX16224.1"/>
    </source>
</evidence>